<evidence type="ECO:0000313" key="19">
    <source>
        <dbReference type="Proteomes" id="UP000051733"/>
    </source>
</evidence>
<dbReference type="NCBIfam" id="TIGR03137">
    <property type="entry name" value="AhpC"/>
    <property type="match status" value="1"/>
</dbReference>
<evidence type="ECO:0000256" key="2">
    <source>
        <dbReference type="ARBA" id="ARBA00009796"/>
    </source>
</evidence>
<evidence type="ECO:0000259" key="17">
    <source>
        <dbReference type="PROSITE" id="PS51352"/>
    </source>
</evidence>
<dbReference type="CDD" id="cd03015">
    <property type="entry name" value="PRX_Typ2cys"/>
    <property type="match status" value="1"/>
</dbReference>
<dbReference type="GO" id="GO:0042744">
    <property type="term" value="P:hydrogen peroxide catabolic process"/>
    <property type="evidence" value="ECO:0007669"/>
    <property type="project" value="TreeGrafter"/>
</dbReference>
<evidence type="ECO:0000256" key="7">
    <source>
        <dbReference type="ARBA" id="ARBA00022559"/>
    </source>
</evidence>
<dbReference type="Gene3D" id="3.40.30.10">
    <property type="entry name" value="Glutaredoxin"/>
    <property type="match status" value="1"/>
</dbReference>
<evidence type="ECO:0000256" key="10">
    <source>
        <dbReference type="ARBA" id="ARBA00023157"/>
    </source>
</evidence>
<dbReference type="PANTHER" id="PTHR10681">
    <property type="entry name" value="THIOREDOXIN PEROXIDASE"/>
    <property type="match status" value="1"/>
</dbReference>
<dbReference type="PIRSF" id="PIRSF000239">
    <property type="entry name" value="AHPC"/>
    <property type="match status" value="1"/>
</dbReference>
<evidence type="ECO:0000256" key="8">
    <source>
        <dbReference type="ARBA" id="ARBA00022862"/>
    </source>
</evidence>
<dbReference type="GO" id="GO:0102039">
    <property type="term" value="F:NADH-dependent peroxiredoxin activity"/>
    <property type="evidence" value="ECO:0007669"/>
    <property type="project" value="UniProtKB-EC"/>
</dbReference>
<sequence>MSLVGKKVGEFKAQAYRQGEFIDVTDQDLLGHWSIIMFYPADFSFVCPTELQDLQEQYAKLQALGVEVYSVSTDTHFVHKAWHDNSDAVGTIEFTMIGDPSQHISRLFDVLDEDQGLAQRGTFILDPEGTVQAMEINADGIGRNASEYLDRIKAGQYVAAHPGEVCPAKWKEGEDTLTPGLDLVGKI</sequence>
<dbReference type="GO" id="GO:0005829">
    <property type="term" value="C:cytosol"/>
    <property type="evidence" value="ECO:0007669"/>
    <property type="project" value="TreeGrafter"/>
</dbReference>
<protein>
    <recommendedName>
        <fullName evidence="5 16">Alkyl hydroperoxide reductase C</fullName>
        <ecNumber evidence="4 16">1.11.1.26</ecNumber>
    </recommendedName>
    <alternativeName>
        <fullName evidence="12 16">Peroxiredoxin</fullName>
    </alternativeName>
    <alternativeName>
        <fullName evidence="13 16">Thioredoxin peroxidase</fullName>
    </alternativeName>
</protein>
<comment type="function">
    <text evidence="16">Thiol-specific peroxidase that catalyzes the reduction of hydrogen peroxide and organic hydroperoxides to water and alcohols, respectively. Plays a role in cell protection against oxidative stress by detoxifying peroxides.</text>
</comment>
<evidence type="ECO:0000313" key="18">
    <source>
        <dbReference type="EMBL" id="KRM61297.1"/>
    </source>
</evidence>
<proteinExistence type="inferred from homology"/>
<feature type="domain" description="Thioredoxin" evidence="17">
    <location>
        <begin position="2"/>
        <end position="157"/>
    </location>
</feature>
<dbReference type="EMBL" id="AYYY01000029">
    <property type="protein sequence ID" value="KRM61297.1"/>
    <property type="molecule type" value="Genomic_DNA"/>
</dbReference>
<dbReference type="Pfam" id="PF00578">
    <property type="entry name" value="AhpC-TSA"/>
    <property type="match status" value="1"/>
</dbReference>
<evidence type="ECO:0000256" key="12">
    <source>
        <dbReference type="ARBA" id="ARBA00032077"/>
    </source>
</evidence>
<name>A0A0R2A257_9LACO</name>
<evidence type="ECO:0000256" key="15">
    <source>
        <dbReference type="PIRSR" id="PIRSR000239-1"/>
    </source>
</evidence>
<dbReference type="SUPFAM" id="SSF52833">
    <property type="entry name" value="Thioredoxin-like"/>
    <property type="match status" value="1"/>
</dbReference>
<dbReference type="Pfam" id="PF10417">
    <property type="entry name" value="1-cysPrx_C"/>
    <property type="match status" value="1"/>
</dbReference>
<evidence type="ECO:0000256" key="1">
    <source>
        <dbReference type="ARBA" id="ARBA00004496"/>
    </source>
</evidence>
<dbReference type="GO" id="GO:0033554">
    <property type="term" value="P:cellular response to stress"/>
    <property type="evidence" value="ECO:0007669"/>
    <property type="project" value="TreeGrafter"/>
</dbReference>
<dbReference type="RefSeq" id="WP_057779187.1">
    <property type="nucleotide sequence ID" value="NZ_AYYY01000029.1"/>
</dbReference>
<dbReference type="PATRIC" id="fig|1423813.3.peg.1875"/>
<accession>A0A0R2A257</accession>
<dbReference type="GO" id="GO:0006979">
    <property type="term" value="P:response to oxidative stress"/>
    <property type="evidence" value="ECO:0007669"/>
    <property type="project" value="UniProtKB-UniRule"/>
</dbReference>
<dbReference type="InterPro" id="IPR019479">
    <property type="entry name" value="Peroxiredoxin_C"/>
</dbReference>
<keyword evidence="6 16" id="KW-0963">Cytoplasm</keyword>
<comment type="subunit">
    <text evidence="3">Homodimer; disulfide-linked, upon oxidation. 5 homodimers assemble to form a ring-like decamer.</text>
</comment>
<evidence type="ECO:0000256" key="9">
    <source>
        <dbReference type="ARBA" id="ARBA00023002"/>
    </source>
</evidence>
<evidence type="ECO:0000256" key="4">
    <source>
        <dbReference type="ARBA" id="ARBA00013021"/>
    </source>
</evidence>
<dbReference type="InterPro" id="IPR000866">
    <property type="entry name" value="AhpC/TSA"/>
</dbReference>
<dbReference type="GO" id="GO:0045454">
    <property type="term" value="P:cell redox homeostasis"/>
    <property type="evidence" value="ECO:0007669"/>
    <property type="project" value="TreeGrafter"/>
</dbReference>
<dbReference type="Proteomes" id="UP000051733">
    <property type="component" value="Unassembled WGS sequence"/>
</dbReference>
<gene>
    <name evidence="18" type="ORF">FC26_GL001845</name>
</gene>
<dbReference type="AlphaFoldDB" id="A0A0R2A257"/>
<evidence type="ECO:0000256" key="14">
    <source>
        <dbReference type="ARBA" id="ARBA00047572"/>
    </source>
</evidence>
<dbReference type="PROSITE" id="PS51352">
    <property type="entry name" value="THIOREDOXIN_2"/>
    <property type="match status" value="1"/>
</dbReference>
<evidence type="ECO:0000256" key="6">
    <source>
        <dbReference type="ARBA" id="ARBA00022490"/>
    </source>
</evidence>
<evidence type="ECO:0000256" key="13">
    <source>
        <dbReference type="ARBA" id="ARBA00032824"/>
    </source>
</evidence>
<dbReference type="GO" id="GO:0008379">
    <property type="term" value="F:thioredoxin peroxidase activity"/>
    <property type="evidence" value="ECO:0007669"/>
    <property type="project" value="TreeGrafter"/>
</dbReference>
<dbReference type="InterPro" id="IPR017559">
    <property type="entry name" value="AhpC"/>
</dbReference>
<dbReference type="STRING" id="1423813.FC26_GL001845"/>
<feature type="active site" description="Cysteine sulfenic acid (-SOH) intermediate; for peroxidase activity" evidence="15">
    <location>
        <position position="47"/>
    </location>
</feature>
<evidence type="ECO:0000256" key="3">
    <source>
        <dbReference type="ARBA" id="ARBA00011654"/>
    </source>
</evidence>
<dbReference type="InterPro" id="IPR013766">
    <property type="entry name" value="Thioredoxin_domain"/>
</dbReference>
<comment type="caution">
    <text evidence="18">The sequence shown here is derived from an EMBL/GenBank/DDBJ whole genome shotgun (WGS) entry which is preliminary data.</text>
</comment>
<comment type="catalytic activity">
    <reaction evidence="14 16">
        <text>a hydroperoxide + NADH + H(+) = an alcohol + NAD(+) + H2O</text>
        <dbReference type="Rhea" id="RHEA:62628"/>
        <dbReference type="ChEBI" id="CHEBI:15377"/>
        <dbReference type="ChEBI" id="CHEBI:15378"/>
        <dbReference type="ChEBI" id="CHEBI:30879"/>
        <dbReference type="ChEBI" id="CHEBI:35924"/>
        <dbReference type="ChEBI" id="CHEBI:57540"/>
        <dbReference type="ChEBI" id="CHEBI:57945"/>
        <dbReference type="EC" id="1.11.1.26"/>
    </reaction>
</comment>
<comment type="subcellular location">
    <subcellularLocation>
        <location evidence="1 16">Cytoplasm</location>
    </subcellularLocation>
</comment>
<dbReference type="EC" id="1.11.1.26" evidence="4 16"/>
<evidence type="ECO:0000256" key="16">
    <source>
        <dbReference type="RuleBase" id="RU366004"/>
    </source>
</evidence>
<keyword evidence="10 16" id="KW-1015">Disulfide bond</keyword>
<reference evidence="18 19" key="1">
    <citation type="journal article" date="2015" name="Genome Announc.">
        <title>Expanding the biotechnology potential of lactobacilli through comparative genomics of 213 strains and associated genera.</title>
        <authorList>
            <person name="Sun Z."/>
            <person name="Harris H.M."/>
            <person name="McCann A."/>
            <person name="Guo C."/>
            <person name="Argimon S."/>
            <person name="Zhang W."/>
            <person name="Yang X."/>
            <person name="Jeffery I.B."/>
            <person name="Cooney J.C."/>
            <person name="Kagawa T.F."/>
            <person name="Liu W."/>
            <person name="Song Y."/>
            <person name="Salvetti E."/>
            <person name="Wrobel A."/>
            <person name="Rasinkangas P."/>
            <person name="Parkhill J."/>
            <person name="Rea M.C."/>
            <person name="O'Sullivan O."/>
            <person name="Ritari J."/>
            <person name="Douillard F.P."/>
            <person name="Paul Ross R."/>
            <person name="Yang R."/>
            <person name="Briner A.E."/>
            <person name="Felis G.E."/>
            <person name="de Vos W.M."/>
            <person name="Barrangou R."/>
            <person name="Klaenhammer T.R."/>
            <person name="Caufield P.W."/>
            <person name="Cui Y."/>
            <person name="Zhang H."/>
            <person name="O'Toole P.W."/>
        </authorList>
    </citation>
    <scope>NUCLEOTIDE SEQUENCE [LARGE SCALE GENOMIC DNA]</scope>
    <source>
        <strain evidence="18 19">DSM 20634</strain>
    </source>
</reference>
<dbReference type="OrthoDB" id="9812811at2"/>
<evidence type="ECO:0000256" key="11">
    <source>
        <dbReference type="ARBA" id="ARBA00023284"/>
    </source>
</evidence>
<dbReference type="InterPro" id="IPR036249">
    <property type="entry name" value="Thioredoxin-like_sf"/>
</dbReference>
<dbReference type="InterPro" id="IPR024706">
    <property type="entry name" value="Peroxiredoxin_AhpC-typ"/>
</dbReference>
<keyword evidence="11 16" id="KW-0676">Redox-active center</keyword>
<dbReference type="PANTHER" id="PTHR10681:SF121">
    <property type="entry name" value="ALKYL HYDROPEROXIDE REDUCTASE C"/>
    <property type="match status" value="1"/>
</dbReference>
<keyword evidence="7 16" id="KW-0575">Peroxidase</keyword>
<evidence type="ECO:0000256" key="5">
    <source>
        <dbReference type="ARBA" id="ARBA00017462"/>
    </source>
</evidence>
<keyword evidence="9 16" id="KW-0560">Oxidoreductase</keyword>
<dbReference type="InterPro" id="IPR050217">
    <property type="entry name" value="Peroxiredoxin"/>
</dbReference>
<keyword evidence="8 16" id="KW-0049">Antioxidant</keyword>
<comment type="similarity">
    <text evidence="2 16">Belongs to the peroxiredoxin family. AhpC/Prx1 subfamily.</text>
</comment>
<keyword evidence="19" id="KW-1185">Reference proteome</keyword>
<dbReference type="FunFam" id="3.40.30.10:FF:000002">
    <property type="entry name" value="Alkyl hydroperoxide reductase C"/>
    <property type="match status" value="1"/>
</dbReference>
<organism evidence="18 19">
    <name type="scientific">Paucilactobacillus vaccinostercus DSM 20634</name>
    <dbReference type="NCBI Taxonomy" id="1423813"/>
    <lineage>
        <taxon>Bacteria</taxon>
        <taxon>Bacillati</taxon>
        <taxon>Bacillota</taxon>
        <taxon>Bacilli</taxon>
        <taxon>Lactobacillales</taxon>
        <taxon>Lactobacillaceae</taxon>
        <taxon>Paucilactobacillus</taxon>
    </lineage>
</organism>